<accession>A0ABS2NJC4</accession>
<sequence>MVEVADVLQIMIAFGTLTVAIIAATQKKK</sequence>
<keyword evidence="3" id="KW-1185">Reference proteome</keyword>
<keyword evidence="1" id="KW-0812">Transmembrane</keyword>
<dbReference type="RefSeq" id="WP_239587767.1">
    <property type="nucleotide sequence ID" value="NZ_JAFBDZ010000006.1"/>
</dbReference>
<dbReference type="Pfam" id="PF16935">
    <property type="entry name" value="Hol_Tox"/>
    <property type="match status" value="1"/>
</dbReference>
<dbReference type="InterPro" id="IPR031616">
    <property type="entry name" value="BsrE-like"/>
</dbReference>
<keyword evidence="1" id="KW-1133">Transmembrane helix</keyword>
<name>A0ABS2NJC4_9BACI</name>
<protein>
    <recommendedName>
        <fullName evidence="4">Holin</fullName>
    </recommendedName>
</protein>
<organism evidence="2 3">
    <name type="scientific">Rossellomorea pakistanensis</name>
    <dbReference type="NCBI Taxonomy" id="992288"/>
    <lineage>
        <taxon>Bacteria</taxon>
        <taxon>Bacillati</taxon>
        <taxon>Bacillota</taxon>
        <taxon>Bacilli</taxon>
        <taxon>Bacillales</taxon>
        <taxon>Bacillaceae</taxon>
        <taxon>Rossellomorea</taxon>
    </lineage>
</organism>
<evidence type="ECO:0000256" key="1">
    <source>
        <dbReference type="SAM" id="Phobius"/>
    </source>
</evidence>
<evidence type="ECO:0008006" key="4">
    <source>
        <dbReference type="Google" id="ProtNLM"/>
    </source>
</evidence>
<dbReference type="Proteomes" id="UP001646157">
    <property type="component" value="Unassembled WGS sequence"/>
</dbReference>
<evidence type="ECO:0000313" key="2">
    <source>
        <dbReference type="EMBL" id="MBM7587869.1"/>
    </source>
</evidence>
<evidence type="ECO:0000313" key="3">
    <source>
        <dbReference type="Proteomes" id="UP001646157"/>
    </source>
</evidence>
<feature type="transmembrane region" description="Helical" evidence="1">
    <location>
        <begin position="6"/>
        <end position="25"/>
    </location>
</feature>
<gene>
    <name evidence="2" type="ORF">JOC86_004444</name>
</gene>
<keyword evidence="1" id="KW-0472">Membrane</keyword>
<comment type="caution">
    <text evidence="2">The sequence shown here is derived from an EMBL/GenBank/DDBJ whole genome shotgun (WGS) entry which is preliminary data.</text>
</comment>
<proteinExistence type="predicted"/>
<reference evidence="2 3" key="1">
    <citation type="submission" date="2021-01" db="EMBL/GenBank/DDBJ databases">
        <title>Genomic Encyclopedia of Type Strains, Phase IV (KMG-IV): sequencing the most valuable type-strain genomes for metagenomic binning, comparative biology and taxonomic classification.</title>
        <authorList>
            <person name="Goeker M."/>
        </authorList>
    </citation>
    <scope>NUCLEOTIDE SEQUENCE [LARGE SCALE GENOMIC DNA]</scope>
    <source>
        <strain evidence="2 3">DSM 24834</strain>
    </source>
</reference>
<dbReference type="EMBL" id="JAFBDZ010000006">
    <property type="protein sequence ID" value="MBM7587869.1"/>
    <property type="molecule type" value="Genomic_DNA"/>
</dbReference>